<proteinExistence type="predicted"/>
<dbReference type="Pfam" id="PF00076">
    <property type="entry name" value="RRM_1"/>
    <property type="match status" value="1"/>
</dbReference>
<accession>A0A2Z6MSF6</accession>
<feature type="compositionally biased region" description="Basic and acidic residues" evidence="5">
    <location>
        <begin position="216"/>
        <end position="229"/>
    </location>
</feature>
<dbReference type="InterPro" id="IPR050907">
    <property type="entry name" value="SRSF"/>
</dbReference>
<evidence type="ECO:0000256" key="5">
    <source>
        <dbReference type="SAM" id="MobiDB-lite"/>
    </source>
</evidence>
<feature type="domain" description="RRM" evidence="6">
    <location>
        <begin position="11"/>
        <end position="143"/>
    </location>
</feature>
<evidence type="ECO:0000313" key="7">
    <source>
        <dbReference type="EMBL" id="GAU35358.1"/>
    </source>
</evidence>
<sequence length="317" mass="35181">MPRYDDKYGNTRLYVGRLSSRTRSRDLERVFSRYGSLIAKVRGDKIQVCWVLAKPGGLWWEGGHGGIGGNSYLSVDFGDSFCNVIACFYGIGNNHKLVVRDVDMKHDYAFVEFSDPRDADDARYNLDGRDVDGSRLIVEFAKGMFHLKVPVLTDMHGVFHVLQAGLVHQPGLALLPGRVLLPDHVLLGVAEAEATAQLAAIGQYLKAVKCRSRSPVRRDRSPVAEDRSRSPPPSKSRKYSRSPDGSPQKSTSPGNDRVVATQDGSDYSDGPRVKTRSPSRDNEDSPKANGRSRSRSPRDEERSPIEDDDKNRRSPSP</sequence>
<evidence type="ECO:0000256" key="3">
    <source>
        <dbReference type="ARBA" id="ARBA00023187"/>
    </source>
</evidence>
<keyword evidence="4" id="KW-0694">RNA-binding</keyword>
<keyword evidence="2" id="KW-0747">Spliceosome</keyword>
<reference evidence="8" key="1">
    <citation type="journal article" date="2017" name="Front. Plant Sci.">
        <title>Climate Clever Clovers: New Paradigm to Reduce the Environmental Footprint of Ruminants by Breeding Low Methanogenic Forages Utilizing Haplotype Variation.</title>
        <authorList>
            <person name="Kaur P."/>
            <person name="Appels R."/>
            <person name="Bayer P.E."/>
            <person name="Keeble-Gagnere G."/>
            <person name="Wang J."/>
            <person name="Hirakawa H."/>
            <person name="Shirasawa K."/>
            <person name="Vercoe P."/>
            <person name="Stefanova K."/>
            <person name="Durmic Z."/>
            <person name="Nichols P."/>
            <person name="Revell C."/>
            <person name="Isobe S.N."/>
            <person name="Edwards D."/>
            <person name="Erskine W."/>
        </authorList>
    </citation>
    <scope>NUCLEOTIDE SEQUENCE [LARGE SCALE GENOMIC DNA]</scope>
    <source>
        <strain evidence="8">cv. Daliak</strain>
    </source>
</reference>
<dbReference type="GO" id="GO:0005681">
    <property type="term" value="C:spliceosomal complex"/>
    <property type="evidence" value="ECO:0007669"/>
    <property type="project" value="UniProtKB-KW"/>
</dbReference>
<evidence type="ECO:0000256" key="4">
    <source>
        <dbReference type="PROSITE-ProRule" id="PRU00176"/>
    </source>
</evidence>
<evidence type="ECO:0000256" key="1">
    <source>
        <dbReference type="ARBA" id="ARBA00022664"/>
    </source>
</evidence>
<evidence type="ECO:0000259" key="6">
    <source>
        <dbReference type="PROSITE" id="PS50102"/>
    </source>
</evidence>
<dbReference type="GO" id="GO:0003723">
    <property type="term" value="F:RNA binding"/>
    <property type="evidence" value="ECO:0007669"/>
    <property type="project" value="UniProtKB-UniRule"/>
</dbReference>
<dbReference type="Gene3D" id="3.30.70.330">
    <property type="match status" value="1"/>
</dbReference>
<organism evidence="7 8">
    <name type="scientific">Trifolium subterraneum</name>
    <name type="common">Subterranean clover</name>
    <dbReference type="NCBI Taxonomy" id="3900"/>
    <lineage>
        <taxon>Eukaryota</taxon>
        <taxon>Viridiplantae</taxon>
        <taxon>Streptophyta</taxon>
        <taxon>Embryophyta</taxon>
        <taxon>Tracheophyta</taxon>
        <taxon>Spermatophyta</taxon>
        <taxon>Magnoliopsida</taxon>
        <taxon>eudicotyledons</taxon>
        <taxon>Gunneridae</taxon>
        <taxon>Pentapetalae</taxon>
        <taxon>rosids</taxon>
        <taxon>fabids</taxon>
        <taxon>Fabales</taxon>
        <taxon>Fabaceae</taxon>
        <taxon>Papilionoideae</taxon>
        <taxon>50 kb inversion clade</taxon>
        <taxon>NPAAA clade</taxon>
        <taxon>Hologalegina</taxon>
        <taxon>IRL clade</taxon>
        <taxon>Trifolieae</taxon>
        <taxon>Trifolium</taxon>
    </lineage>
</organism>
<dbReference type="Proteomes" id="UP000242715">
    <property type="component" value="Unassembled WGS sequence"/>
</dbReference>
<dbReference type="InterPro" id="IPR012677">
    <property type="entry name" value="Nucleotide-bd_a/b_plait_sf"/>
</dbReference>
<dbReference type="InterPro" id="IPR000504">
    <property type="entry name" value="RRM_dom"/>
</dbReference>
<dbReference type="GO" id="GO:0008380">
    <property type="term" value="P:RNA splicing"/>
    <property type="evidence" value="ECO:0007669"/>
    <property type="project" value="UniProtKB-KW"/>
</dbReference>
<dbReference type="SUPFAM" id="SSF54928">
    <property type="entry name" value="RNA-binding domain, RBD"/>
    <property type="match status" value="2"/>
</dbReference>
<dbReference type="EMBL" id="DF973587">
    <property type="protein sequence ID" value="GAU35358.1"/>
    <property type="molecule type" value="Genomic_DNA"/>
</dbReference>
<evidence type="ECO:0000256" key="2">
    <source>
        <dbReference type="ARBA" id="ARBA00022728"/>
    </source>
</evidence>
<dbReference type="SMART" id="SM00360">
    <property type="entry name" value="RRM"/>
    <property type="match status" value="1"/>
</dbReference>
<feature type="compositionally biased region" description="Polar residues" evidence="5">
    <location>
        <begin position="245"/>
        <end position="254"/>
    </location>
</feature>
<dbReference type="OrthoDB" id="1099063at2759"/>
<dbReference type="PROSITE" id="PS50102">
    <property type="entry name" value="RRM"/>
    <property type="match status" value="1"/>
</dbReference>
<gene>
    <name evidence="7" type="ORF">TSUD_337500</name>
</gene>
<evidence type="ECO:0000313" key="8">
    <source>
        <dbReference type="Proteomes" id="UP000242715"/>
    </source>
</evidence>
<dbReference type="PANTHER" id="PTHR23147">
    <property type="entry name" value="SERINE/ARGININE RICH SPLICING FACTOR"/>
    <property type="match status" value="1"/>
</dbReference>
<feature type="compositionally biased region" description="Basic and acidic residues" evidence="5">
    <location>
        <begin position="296"/>
        <end position="317"/>
    </location>
</feature>
<keyword evidence="8" id="KW-1185">Reference proteome</keyword>
<keyword evidence="1" id="KW-0507">mRNA processing</keyword>
<feature type="region of interest" description="Disordered" evidence="5">
    <location>
        <begin position="210"/>
        <end position="317"/>
    </location>
</feature>
<protein>
    <recommendedName>
        <fullName evidence="6">RRM domain-containing protein</fullName>
    </recommendedName>
</protein>
<dbReference type="GO" id="GO:0006397">
    <property type="term" value="P:mRNA processing"/>
    <property type="evidence" value="ECO:0007669"/>
    <property type="project" value="UniProtKB-KW"/>
</dbReference>
<dbReference type="AlphaFoldDB" id="A0A2Z6MSF6"/>
<dbReference type="InterPro" id="IPR035979">
    <property type="entry name" value="RBD_domain_sf"/>
</dbReference>
<name>A0A2Z6MSF6_TRISU</name>
<keyword evidence="3" id="KW-0508">mRNA splicing</keyword>